<organism evidence="2 3">
    <name type="scientific">Parabacteroides goldsteinii</name>
    <dbReference type="NCBI Taxonomy" id="328812"/>
    <lineage>
        <taxon>Bacteria</taxon>
        <taxon>Pseudomonadati</taxon>
        <taxon>Bacteroidota</taxon>
        <taxon>Bacteroidia</taxon>
        <taxon>Bacteroidales</taxon>
        <taxon>Tannerellaceae</taxon>
        <taxon>Parabacteroides</taxon>
    </lineage>
</organism>
<protein>
    <recommendedName>
        <fullName evidence="4">Thioredoxin domain-containing protein</fullName>
    </recommendedName>
</protein>
<evidence type="ECO:0000313" key="2">
    <source>
        <dbReference type="EMBL" id="KMM32897.1"/>
    </source>
</evidence>
<evidence type="ECO:0000256" key="1">
    <source>
        <dbReference type="SAM" id="Phobius"/>
    </source>
</evidence>
<dbReference type="Proteomes" id="UP000036166">
    <property type="component" value="Unassembled WGS sequence"/>
</dbReference>
<feature type="transmembrane region" description="Helical" evidence="1">
    <location>
        <begin position="6"/>
        <end position="27"/>
    </location>
</feature>
<keyword evidence="1" id="KW-0812">Transmembrane</keyword>
<keyword evidence="1" id="KW-1133">Transmembrane helix</keyword>
<dbReference type="PATRIC" id="fig|328812.4.peg.3808"/>
<sequence>MKNKSTQIVLKCTLAGFLLFNIGLLFLNQQYKNKLNSTKQKLEHLENIEIMFEVSKETTVTRFKYEQCNIGNSTIYLGSDNKTLIPALSITDRPKLVIGLNQNMCRPCVEGVFAHIKEVFPDFESNPDIICIADIEQRFKDDYYGKKVVSFHQKEDYPLYEIETTPYFFILDKDLCVKLLFITDTTSPELTKEYLKIIKDRYMVN</sequence>
<dbReference type="AlphaFoldDB" id="A0A0J6FEB0"/>
<reference evidence="2 3" key="1">
    <citation type="submission" date="2015-06" db="EMBL/GenBank/DDBJ databases">
        <title>Draft Genome Sequence of Parabacteroides goldsteinii with Putative Novel Metallo-Beta-Lactamases Isolated from a Blood Culture from a Human Patient.</title>
        <authorList>
            <person name="Krogh T.J."/>
            <person name="Agergaard C.N."/>
            <person name="Moller-Jensen J."/>
            <person name="Justesen U.S."/>
        </authorList>
    </citation>
    <scope>NUCLEOTIDE SEQUENCE [LARGE SCALE GENOMIC DNA]</scope>
    <source>
        <strain evidence="2 3">910340</strain>
    </source>
</reference>
<name>A0A0J6FEB0_9BACT</name>
<dbReference type="GeneID" id="69981308"/>
<comment type="caution">
    <text evidence="2">The sequence shown here is derived from an EMBL/GenBank/DDBJ whole genome shotgun (WGS) entry which is preliminary data.</text>
</comment>
<proteinExistence type="predicted"/>
<accession>A0A0J6FEB0</accession>
<evidence type="ECO:0000313" key="3">
    <source>
        <dbReference type="Proteomes" id="UP000036166"/>
    </source>
</evidence>
<gene>
    <name evidence="2" type="ORF">ACM15_14875</name>
</gene>
<keyword evidence="1" id="KW-0472">Membrane</keyword>
<dbReference type="RefSeq" id="WP_010802486.1">
    <property type="nucleotide sequence ID" value="NZ_AP031410.1"/>
</dbReference>
<evidence type="ECO:0008006" key="4">
    <source>
        <dbReference type="Google" id="ProtNLM"/>
    </source>
</evidence>
<dbReference type="EMBL" id="LFJV01000048">
    <property type="protein sequence ID" value="KMM32897.1"/>
    <property type="molecule type" value="Genomic_DNA"/>
</dbReference>